<evidence type="ECO:0000313" key="3">
    <source>
        <dbReference type="Proteomes" id="UP000095751"/>
    </source>
</evidence>
<evidence type="ECO:0000313" key="2">
    <source>
        <dbReference type="EMBL" id="OEU08157.1"/>
    </source>
</evidence>
<evidence type="ECO:0000256" key="1">
    <source>
        <dbReference type="SAM" id="MobiDB-lite"/>
    </source>
</evidence>
<feature type="compositionally biased region" description="Polar residues" evidence="1">
    <location>
        <begin position="264"/>
        <end position="279"/>
    </location>
</feature>
<sequence>MGRPTLTLVWDGPGVVTPCDAATLAPCQLVWDGPGVVTPCGAATLARLELLFNLGLSETEKRPIFSCTKKIIQWDPDSILNVEMLEVISSNPVGFYYPIYDGNKFCQSGDFCRTYTDGFLDILYDEYTYDCSNIYCGPNAIRDCAGNSMTVPCTDSLHPLLGTFKYFSSECTAEWNGASCTCSICGVGVWGPLVIVDCSTYDFPLAFDQCSSTSSGVYEGRYNPELQLGLDSCPSSASTNGNDGSAANPSATNANDGSAANLGTGPNSGTANADPSAANTDRGKEACAVLVYYIMIKYSLLV</sequence>
<reference evidence="2 3" key="1">
    <citation type="submission" date="2016-09" db="EMBL/GenBank/DDBJ databases">
        <title>Extensive genetic diversity and differential bi-allelic expression allows diatom success in the polar Southern Ocean.</title>
        <authorList>
            <consortium name="DOE Joint Genome Institute"/>
            <person name="Mock T."/>
            <person name="Otillar R.P."/>
            <person name="Strauss J."/>
            <person name="Dupont C."/>
            <person name="Frickenhaus S."/>
            <person name="Maumus F."/>
            <person name="Mcmullan M."/>
            <person name="Sanges R."/>
            <person name="Schmutz J."/>
            <person name="Toseland A."/>
            <person name="Valas R."/>
            <person name="Veluchamy A."/>
            <person name="Ward B.J."/>
            <person name="Allen A."/>
            <person name="Barry K."/>
            <person name="Falciatore A."/>
            <person name="Ferrante M."/>
            <person name="Fortunato A.E."/>
            <person name="Gloeckner G."/>
            <person name="Gruber A."/>
            <person name="Hipkin R."/>
            <person name="Janech M."/>
            <person name="Kroth P."/>
            <person name="Leese F."/>
            <person name="Lindquist E."/>
            <person name="Lyon B.R."/>
            <person name="Martin J."/>
            <person name="Mayer C."/>
            <person name="Parker M."/>
            <person name="Quesneville H."/>
            <person name="Raymond J."/>
            <person name="Uhlig C."/>
            <person name="Valentin K.U."/>
            <person name="Worden A.Z."/>
            <person name="Armbrust E.V."/>
            <person name="Bowler C."/>
            <person name="Green B."/>
            <person name="Moulton V."/>
            <person name="Van Oosterhout C."/>
            <person name="Grigoriev I."/>
        </authorList>
    </citation>
    <scope>NUCLEOTIDE SEQUENCE [LARGE SCALE GENOMIC DNA]</scope>
    <source>
        <strain evidence="2 3">CCMP1102</strain>
    </source>
</reference>
<protein>
    <submittedName>
        <fullName evidence="2">Uncharacterized protein</fullName>
    </submittedName>
</protein>
<feature type="compositionally biased region" description="Polar residues" evidence="1">
    <location>
        <begin position="234"/>
        <end position="258"/>
    </location>
</feature>
<keyword evidence="3" id="KW-1185">Reference proteome</keyword>
<gene>
    <name evidence="2" type="ORF">FRACYDRAFT_250386</name>
</gene>
<dbReference type="InParanoid" id="A0A1E7EQR4"/>
<accession>A0A1E7EQR4</accession>
<dbReference type="EMBL" id="KV784382">
    <property type="protein sequence ID" value="OEU08157.1"/>
    <property type="molecule type" value="Genomic_DNA"/>
</dbReference>
<organism evidence="2 3">
    <name type="scientific">Fragilariopsis cylindrus CCMP1102</name>
    <dbReference type="NCBI Taxonomy" id="635003"/>
    <lineage>
        <taxon>Eukaryota</taxon>
        <taxon>Sar</taxon>
        <taxon>Stramenopiles</taxon>
        <taxon>Ochrophyta</taxon>
        <taxon>Bacillariophyta</taxon>
        <taxon>Bacillariophyceae</taxon>
        <taxon>Bacillariophycidae</taxon>
        <taxon>Bacillariales</taxon>
        <taxon>Bacillariaceae</taxon>
        <taxon>Fragilariopsis</taxon>
    </lineage>
</organism>
<name>A0A1E7EQR4_9STRA</name>
<dbReference type="AlphaFoldDB" id="A0A1E7EQR4"/>
<dbReference type="KEGG" id="fcy:FRACYDRAFT_250386"/>
<dbReference type="Proteomes" id="UP000095751">
    <property type="component" value="Unassembled WGS sequence"/>
</dbReference>
<proteinExistence type="predicted"/>
<feature type="region of interest" description="Disordered" evidence="1">
    <location>
        <begin position="234"/>
        <end position="280"/>
    </location>
</feature>